<protein>
    <recommendedName>
        <fullName evidence="2">Integrase catalytic domain-containing protein</fullName>
    </recommendedName>
</protein>
<dbReference type="Pfam" id="PF00665">
    <property type="entry name" value="rve"/>
    <property type="match status" value="1"/>
</dbReference>
<name>A0A644SW86_9ZZZZ</name>
<comment type="caution">
    <text evidence="3">The sequence shown here is derived from an EMBL/GenBank/DDBJ whole genome shotgun (WGS) entry which is preliminary data.</text>
</comment>
<feature type="transmembrane region" description="Helical" evidence="1">
    <location>
        <begin position="48"/>
        <end position="68"/>
    </location>
</feature>
<dbReference type="GO" id="GO:0003676">
    <property type="term" value="F:nucleic acid binding"/>
    <property type="evidence" value="ECO:0007669"/>
    <property type="project" value="InterPro"/>
</dbReference>
<feature type="domain" description="Integrase catalytic" evidence="2">
    <location>
        <begin position="36"/>
        <end position="128"/>
    </location>
</feature>
<organism evidence="3">
    <name type="scientific">bioreactor metagenome</name>
    <dbReference type="NCBI Taxonomy" id="1076179"/>
    <lineage>
        <taxon>unclassified sequences</taxon>
        <taxon>metagenomes</taxon>
        <taxon>ecological metagenomes</taxon>
    </lineage>
</organism>
<dbReference type="InterPro" id="IPR001584">
    <property type="entry name" value="Integrase_cat-core"/>
</dbReference>
<dbReference type="InterPro" id="IPR012337">
    <property type="entry name" value="RNaseH-like_sf"/>
</dbReference>
<keyword evidence="1" id="KW-1133">Transmembrane helix</keyword>
<evidence type="ECO:0000256" key="1">
    <source>
        <dbReference type="SAM" id="Phobius"/>
    </source>
</evidence>
<proteinExistence type="predicted"/>
<dbReference type="Gene3D" id="3.30.420.10">
    <property type="entry name" value="Ribonuclease H-like superfamily/Ribonuclease H"/>
    <property type="match status" value="1"/>
</dbReference>
<dbReference type="InterPro" id="IPR050900">
    <property type="entry name" value="Transposase_IS3/IS150/IS904"/>
</dbReference>
<dbReference type="PANTHER" id="PTHR46889">
    <property type="entry name" value="TRANSPOSASE INSF FOR INSERTION SEQUENCE IS3B-RELATED"/>
    <property type="match status" value="1"/>
</dbReference>
<evidence type="ECO:0000259" key="2">
    <source>
        <dbReference type="PROSITE" id="PS50994"/>
    </source>
</evidence>
<sequence length="128" mass="14763">MGQMGLRGVVRGKAKRTIVAADHDQWPLDIVRRIFKADRPNQLWKADFTYVTTWSGFVYVFFIIDVFSRMIVDWRTAKSMGAELRLGALEQALWVRKAKGNLSITPIIVTNIYRYVIMDRLVQQSKAA</sequence>
<dbReference type="EMBL" id="VSSQ01000008">
    <property type="protein sequence ID" value="MPL58970.1"/>
    <property type="molecule type" value="Genomic_DNA"/>
</dbReference>
<keyword evidence="1" id="KW-0472">Membrane</keyword>
<evidence type="ECO:0000313" key="3">
    <source>
        <dbReference type="EMBL" id="MPL58970.1"/>
    </source>
</evidence>
<dbReference type="AlphaFoldDB" id="A0A644SW86"/>
<gene>
    <name evidence="3" type="ORF">SDC9_04517</name>
</gene>
<keyword evidence="1" id="KW-0812">Transmembrane</keyword>
<reference evidence="3" key="1">
    <citation type="submission" date="2019-08" db="EMBL/GenBank/DDBJ databases">
        <authorList>
            <person name="Kucharzyk K."/>
            <person name="Murdoch R.W."/>
            <person name="Higgins S."/>
            <person name="Loffler F."/>
        </authorList>
    </citation>
    <scope>NUCLEOTIDE SEQUENCE</scope>
</reference>
<dbReference type="InterPro" id="IPR036397">
    <property type="entry name" value="RNaseH_sf"/>
</dbReference>
<dbReference type="SUPFAM" id="SSF53098">
    <property type="entry name" value="Ribonuclease H-like"/>
    <property type="match status" value="1"/>
</dbReference>
<dbReference type="PROSITE" id="PS50994">
    <property type="entry name" value="INTEGRASE"/>
    <property type="match status" value="1"/>
</dbReference>
<accession>A0A644SW86</accession>
<dbReference type="PANTHER" id="PTHR46889:SF4">
    <property type="entry name" value="TRANSPOSASE INSO FOR INSERTION SEQUENCE ELEMENT IS911B-RELATED"/>
    <property type="match status" value="1"/>
</dbReference>
<dbReference type="GO" id="GO:0015074">
    <property type="term" value="P:DNA integration"/>
    <property type="evidence" value="ECO:0007669"/>
    <property type="project" value="InterPro"/>
</dbReference>